<gene>
    <name evidence="1" type="ORF">SAMN04488002_3320</name>
</gene>
<dbReference type="Proteomes" id="UP000199658">
    <property type="component" value="Unassembled WGS sequence"/>
</dbReference>
<dbReference type="RefSeq" id="WP_090219024.1">
    <property type="nucleotide sequence ID" value="NZ_FOYO01000001.1"/>
</dbReference>
<dbReference type="AlphaFoldDB" id="A0A1I6HRY0"/>
<organism evidence="1 2">
    <name type="scientific">Litoreibacter janthinus</name>
    <dbReference type="NCBI Taxonomy" id="670154"/>
    <lineage>
        <taxon>Bacteria</taxon>
        <taxon>Pseudomonadati</taxon>
        <taxon>Pseudomonadota</taxon>
        <taxon>Alphaproteobacteria</taxon>
        <taxon>Rhodobacterales</taxon>
        <taxon>Roseobacteraceae</taxon>
        <taxon>Litoreibacter</taxon>
    </lineage>
</organism>
<protein>
    <submittedName>
        <fullName evidence="1">Uncharacterized protein</fullName>
    </submittedName>
</protein>
<sequence length="260" mass="28962">MPTEEDSYLVALEDIIKSAGSWRRFGAKATNLSKCLSMGVPVPNALAVDVKILKLIEAGRFDTTKSIFEKQLVPWLLSIDGLITIRSSELISPELAETVSGHFQTIRHQSAVSLEILEALHKLTEQTANNPKQRSDVSSTVLFQKEIQPSLSGYSRMSRKEGVNSWIIQGDLAPLMSGEAHGEFVKIPAAIETDDWDEFWCEEEGLLLVERVSFASYVPQMSSSFTSLFLAFGDCSVEWCIDDDQLWILQVQPTDFAEIS</sequence>
<evidence type="ECO:0000313" key="2">
    <source>
        <dbReference type="Proteomes" id="UP000199658"/>
    </source>
</evidence>
<keyword evidence="2" id="KW-1185">Reference proteome</keyword>
<accession>A0A1I6HRY0</accession>
<proteinExistence type="predicted"/>
<dbReference type="EMBL" id="FOYO01000001">
    <property type="protein sequence ID" value="SFR57157.1"/>
    <property type="molecule type" value="Genomic_DNA"/>
</dbReference>
<evidence type="ECO:0000313" key="1">
    <source>
        <dbReference type="EMBL" id="SFR57157.1"/>
    </source>
</evidence>
<reference evidence="2" key="1">
    <citation type="submission" date="2016-10" db="EMBL/GenBank/DDBJ databases">
        <authorList>
            <person name="Varghese N."/>
            <person name="Submissions S."/>
        </authorList>
    </citation>
    <scope>NUCLEOTIDE SEQUENCE [LARGE SCALE GENOMIC DNA]</scope>
    <source>
        <strain evidence="2">DSM 26921</strain>
    </source>
</reference>
<dbReference type="STRING" id="670154.SAMN04488002_3320"/>
<name>A0A1I6HRY0_9RHOB</name>